<evidence type="ECO:0000313" key="2">
    <source>
        <dbReference type="Proteomes" id="UP000643403"/>
    </source>
</evidence>
<dbReference type="Pfam" id="PF11387">
    <property type="entry name" value="DUF2795"/>
    <property type="match status" value="1"/>
</dbReference>
<protein>
    <recommendedName>
        <fullName evidence="3">DUF2795 domain-containing protein</fullName>
    </recommendedName>
</protein>
<keyword evidence="2" id="KW-1185">Reference proteome</keyword>
<dbReference type="EMBL" id="BMXY01000001">
    <property type="protein sequence ID" value="GGZ58096.1"/>
    <property type="molecule type" value="Genomic_DNA"/>
</dbReference>
<evidence type="ECO:0000313" key="1">
    <source>
        <dbReference type="EMBL" id="GGZ58096.1"/>
    </source>
</evidence>
<sequence>MTQGLGGESPSNVERYLAGVSYPATKGDLLQAAQANSAPRDIIQLLERIEQDRFGGPQDVMKGYGRLQ</sequence>
<dbReference type="Proteomes" id="UP000643403">
    <property type="component" value="Unassembled WGS sequence"/>
</dbReference>
<organism evidence="1 2">
    <name type="scientific">Cognatilysobacter xinjiangensis</name>
    <dbReference type="NCBI Taxonomy" id="546892"/>
    <lineage>
        <taxon>Bacteria</taxon>
        <taxon>Pseudomonadati</taxon>
        <taxon>Pseudomonadota</taxon>
        <taxon>Gammaproteobacteria</taxon>
        <taxon>Lysobacterales</taxon>
        <taxon>Lysobacteraceae</taxon>
        <taxon>Cognatilysobacter</taxon>
    </lineage>
</organism>
<accession>A0ABQ3BUJ7</accession>
<name>A0ABQ3BUJ7_9GAMM</name>
<comment type="caution">
    <text evidence="1">The sequence shown here is derived from an EMBL/GenBank/DDBJ whole genome shotgun (WGS) entry which is preliminary data.</text>
</comment>
<evidence type="ECO:0008006" key="3">
    <source>
        <dbReference type="Google" id="ProtNLM"/>
    </source>
</evidence>
<dbReference type="RefSeq" id="WP_189447361.1">
    <property type="nucleotide sequence ID" value="NZ_BMXY01000001.1"/>
</dbReference>
<reference evidence="2" key="1">
    <citation type="journal article" date="2019" name="Int. J. Syst. Evol. Microbiol.">
        <title>The Global Catalogue of Microorganisms (GCM) 10K type strain sequencing project: providing services to taxonomists for standard genome sequencing and annotation.</title>
        <authorList>
            <consortium name="The Broad Institute Genomics Platform"/>
            <consortium name="The Broad Institute Genome Sequencing Center for Infectious Disease"/>
            <person name="Wu L."/>
            <person name="Ma J."/>
        </authorList>
    </citation>
    <scope>NUCLEOTIDE SEQUENCE [LARGE SCALE GENOMIC DNA]</scope>
    <source>
        <strain evidence="2">KCTC 22558</strain>
    </source>
</reference>
<gene>
    <name evidence="1" type="ORF">GCM10008101_09750</name>
</gene>
<dbReference type="InterPro" id="IPR021527">
    <property type="entry name" value="DUF2795"/>
</dbReference>
<proteinExistence type="predicted"/>